<evidence type="ECO:0000313" key="4">
    <source>
        <dbReference type="Proteomes" id="UP001589587"/>
    </source>
</evidence>
<dbReference type="SUPFAM" id="SSF56801">
    <property type="entry name" value="Acetyl-CoA synthetase-like"/>
    <property type="match status" value="1"/>
</dbReference>
<dbReference type="InterPro" id="IPR020845">
    <property type="entry name" value="AMP-binding_CS"/>
</dbReference>
<dbReference type="RefSeq" id="WP_378377164.1">
    <property type="nucleotide sequence ID" value="NZ_JBHMAS010000102.1"/>
</dbReference>
<evidence type="ECO:0000259" key="1">
    <source>
        <dbReference type="Pfam" id="PF00501"/>
    </source>
</evidence>
<dbReference type="InterPro" id="IPR000873">
    <property type="entry name" value="AMP-dep_synth/lig_dom"/>
</dbReference>
<keyword evidence="3" id="KW-0436">Ligase</keyword>
<evidence type="ECO:0000259" key="2">
    <source>
        <dbReference type="Pfam" id="PF13193"/>
    </source>
</evidence>
<dbReference type="CDD" id="cd05936">
    <property type="entry name" value="FC-FACS_FadD_like"/>
    <property type="match status" value="1"/>
</dbReference>
<organism evidence="3 4">
    <name type="scientific">Rhodococcus baikonurensis</name>
    <dbReference type="NCBI Taxonomy" id="172041"/>
    <lineage>
        <taxon>Bacteria</taxon>
        <taxon>Bacillati</taxon>
        <taxon>Actinomycetota</taxon>
        <taxon>Actinomycetes</taxon>
        <taxon>Mycobacteriales</taxon>
        <taxon>Nocardiaceae</taxon>
        <taxon>Rhodococcus</taxon>
        <taxon>Rhodococcus erythropolis group</taxon>
    </lineage>
</organism>
<sequence>MLDLATLLEDSARRYPERDALVLGKARLTYAQFDAYSNRIAHLLVSRGLEPGDKVALSCPNVLEFPIVYYGILKVGGVVVPLNILLKGREIAYHLADSEAKLYFCFEGSPELPIAEYAIAGFEQSERCSSLIVISAEPGAPSSILGVETLSEALASVSGTETPAAAVVREPTDTAVILYTSGTTGKPKGAELTHSNMVLNALSTNRLFESVPSRHERYLLTLPLFHSFGQTVTMNAGICVGATLVLMPRFDATAALEIMEREKISVFAGVPTMYWGLLGVLDEVVESGVDVETVAQNMRCAISGGAALPVEILTQFKERFGVQILEGYGLSETSPLALFSDPESDPLPGSIGVPIWGVEARLVDDSWSTITGPDEVGELAIRGHNVMKGYFNRPDATAEVMCDGWFRTGDLARIDTDGNYYIVDRAKDMIVRGGFNVYPREIEEVLLTHPAVSLVAVVGVPDTSLGEEVVAFVIREPGEEISESDLVEWSREQMAAYKYPRRIEFVPSLPMTATGKILKRELNQAFSMAGGDR</sequence>
<evidence type="ECO:0000313" key="3">
    <source>
        <dbReference type="EMBL" id="MFB9784975.1"/>
    </source>
</evidence>
<dbReference type="PANTHER" id="PTHR43767">
    <property type="entry name" value="LONG-CHAIN-FATTY-ACID--COA LIGASE"/>
    <property type="match status" value="1"/>
</dbReference>
<feature type="domain" description="AMP-dependent synthetase/ligase" evidence="1">
    <location>
        <begin position="8"/>
        <end position="391"/>
    </location>
</feature>
<reference evidence="3 4" key="1">
    <citation type="submission" date="2024-09" db="EMBL/GenBank/DDBJ databases">
        <authorList>
            <person name="Sun Q."/>
            <person name="Mori K."/>
        </authorList>
    </citation>
    <scope>NUCLEOTIDE SEQUENCE [LARGE SCALE GENOMIC DNA]</scope>
    <source>
        <strain evidence="3 4">JCM 11411</strain>
    </source>
</reference>
<dbReference type="Pfam" id="PF00501">
    <property type="entry name" value="AMP-binding"/>
    <property type="match status" value="1"/>
</dbReference>
<keyword evidence="4" id="KW-1185">Reference proteome</keyword>
<dbReference type="Pfam" id="PF13193">
    <property type="entry name" value="AMP-binding_C"/>
    <property type="match status" value="1"/>
</dbReference>
<dbReference type="Gene3D" id="3.30.300.30">
    <property type="match status" value="1"/>
</dbReference>
<dbReference type="InterPro" id="IPR050237">
    <property type="entry name" value="ATP-dep_AMP-bd_enzyme"/>
</dbReference>
<dbReference type="InterPro" id="IPR025110">
    <property type="entry name" value="AMP-bd_C"/>
</dbReference>
<accession>A0ABV5XR46</accession>
<dbReference type="Proteomes" id="UP001589587">
    <property type="component" value="Unassembled WGS sequence"/>
</dbReference>
<dbReference type="PANTHER" id="PTHR43767:SF12">
    <property type="entry name" value="AMP-DEPENDENT SYNTHETASE AND LIGASE"/>
    <property type="match status" value="1"/>
</dbReference>
<dbReference type="EMBL" id="JBHMAS010000102">
    <property type="protein sequence ID" value="MFB9784975.1"/>
    <property type="molecule type" value="Genomic_DNA"/>
</dbReference>
<feature type="domain" description="AMP-binding enzyme C-terminal" evidence="2">
    <location>
        <begin position="441"/>
        <end position="516"/>
    </location>
</feature>
<gene>
    <name evidence="3" type="ORF">ACFFQ6_35340</name>
</gene>
<protein>
    <submittedName>
        <fullName evidence="3">Long-chain fatty acid--CoA ligase</fullName>
    </submittedName>
</protein>
<dbReference type="PROSITE" id="PS00455">
    <property type="entry name" value="AMP_BINDING"/>
    <property type="match status" value="1"/>
</dbReference>
<proteinExistence type="predicted"/>
<dbReference type="InterPro" id="IPR045851">
    <property type="entry name" value="AMP-bd_C_sf"/>
</dbReference>
<dbReference type="Gene3D" id="3.40.50.12780">
    <property type="entry name" value="N-terminal domain of ligase-like"/>
    <property type="match status" value="1"/>
</dbReference>
<dbReference type="InterPro" id="IPR042099">
    <property type="entry name" value="ANL_N_sf"/>
</dbReference>
<comment type="caution">
    <text evidence="3">The sequence shown here is derived from an EMBL/GenBank/DDBJ whole genome shotgun (WGS) entry which is preliminary data.</text>
</comment>
<name>A0ABV5XR46_9NOCA</name>
<dbReference type="GO" id="GO:0016874">
    <property type="term" value="F:ligase activity"/>
    <property type="evidence" value="ECO:0007669"/>
    <property type="project" value="UniProtKB-KW"/>
</dbReference>